<feature type="signal peptide" evidence="2">
    <location>
        <begin position="1"/>
        <end position="28"/>
    </location>
</feature>
<dbReference type="OrthoDB" id="360420at2"/>
<name>S3K294_TREMA</name>
<sequence>MQNFDSRAVAVCAQLCFGAVCFAQSVQAPTPPEVPTVNVPSVSAPTLSAPALSAPTFNAGAGTAQKQPQSNEQKKAQNSSAAAASGKLVSPSLSAADISMLSNLFGSGNPLSLNALGGNTAAANAASLSASQGETAALLQAVLEKLDTLQKTVEQKSAAPSSPHEAANGGKILRFISGSYNILAGCTAVFISKPEADGSFLLTGDRTYRTGGGTFGETFYMLFKSRADGMFNVAVSVNQHTENPQSVLKSLEKCPVLTAAKTGNLVTMRTQTPNGTIDLLLDIDFEPQRKTR</sequence>
<feature type="chain" id="PRO_5004511037" evidence="2">
    <location>
        <begin position="29"/>
        <end position="292"/>
    </location>
</feature>
<keyword evidence="2" id="KW-0732">Signal</keyword>
<gene>
    <name evidence="3" type="ORF">HMPREF9194_00356</name>
</gene>
<organism evidence="3 4">
    <name type="scientific">Treponema maltophilum ATCC 51939</name>
    <dbReference type="NCBI Taxonomy" id="1125699"/>
    <lineage>
        <taxon>Bacteria</taxon>
        <taxon>Pseudomonadati</taxon>
        <taxon>Spirochaetota</taxon>
        <taxon>Spirochaetia</taxon>
        <taxon>Spirochaetales</taxon>
        <taxon>Treponemataceae</taxon>
        <taxon>Treponema</taxon>
    </lineage>
</organism>
<evidence type="ECO:0000313" key="4">
    <source>
        <dbReference type="Proteomes" id="UP000014541"/>
    </source>
</evidence>
<evidence type="ECO:0000313" key="3">
    <source>
        <dbReference type="EMBL" id="EPF32358.1"/>
    </source>
</evidence>
<keyword evidence="4" id="KW-1185">Reference proteome</keyword>
<dbReference type="HOGENOM" id="CLU_952970_0_0_12"/>
<dbReference type="RefSeq" id="WP_016524655.1">
    <property type="nucleotide sequence ID" value="NZ_KE332518.1"/>
</dbReference>
<reference evidence="3 4" key="1">
    <citation type="submission" date="2013-04" db="EMBL/GenBank/DDBJ databases">
        <title>The Genome Sequence of Treponema maltophilum ATCC 51939.</title>
        <authorList>
            <consortium name="The Broad Institute Genomics Platform"/>
            <person name="Earl A."/>
            <person name="Ward D."/>
            <person name="Feldgarden M."/>
            <person name="Gevers D."/>
            <person name="Leonetti C."/>
            <person name="Blanton J.M."/>
            <person name="Dewhirst F.E."/>
            <person name="Izard J."/>
            <person name="Walker B."/>
            <person name="Young S."/>
            <person name="Zeng Q."/>
            <person name="Gargeya S."/>
            <person name="Fitzgerald M."/>
            <person name="Haas B."/>
            <person name="Abouelleil A."/>
            <person name="Allen A.W."/>
            <person name="Alvarado L."/>
            <person name="Arachchi H.M."/>
            <person name="Berlin A.M."/>
            <person name="Chapman S.B."/>
            <person name="Gainer-Dewar J."/>
            <person name="Goldberg J."/>
            <person name="Griggs A."/>
            <person name="Gujja S."/>
            <person name="Hansen M."/>
            <person name="Howarth C."/>
            <person name="Imamovic A."/>
            <person name="Ireland A."/>
            <person name="Larimer J."/>
            <person name="McCowan C."/>
            <person name="Murphy C."/>
            <person name="Pearson M."/>
            <person name="Poon T.W."/>
            <person name="Priest M."/>
            <person name="Roberts A."/>
            <person name="Saif S."/>
            <person name="Shea T."/>
            <person name="Sisk P."/>
            <person name="Sykes S."/>
            <person name="Wortman J."/>
            <person name="Nusbaum C."/>
            <person name="Birren B."/>
        </authorList>
    </citation>
    <scope>NUCLEOTIDE SEQUENCE [LARGE SCALE GENOMIC DNA]</scope>
    <source>
        <strain evidence="3 4">ATCC 51939</strain>
    </source>
</reference>
<dbReference type="STRING" id="1125699.HMPREF9194_00356"/>
<dbReference type="EMBL" id="ATFF01000002">
    <property type="protein sequence ID" value="EPF32358.1"/>
    <property type="molecule type" value="Genomic_DNA"/>
</dbReference>
<proteinExistence type="predicted"/>
<evidence type="ECO:0000256" key="1">
    <source>
        <dbReference type="SAM" id="MobiDB-lite"/>
    </source>
</evidence>
<evidence type="ECO:0000256" key="2">
    <source>
        <dbReference type="SAM" id="SignalP"/>
    </source>
</evidence>
<dbReference type="eggNOG" id="ENOG502ZYEE">
    <property type="taxonomic scope" value="Bacteria"/>
</dbReference>
<feature type="region of interest" description="Disordered" evidence="1">
    <location>
        <begin position="55"/>
        <end position="83"/>
    </location>
</feature>
<dbReference type="Proteomes" id="UP000014541">
    <property type="component" value="Unassembled WGS sequence"/>
</dbReference>
<protein>
    <submittedName>
        <fullName evidence="3">Uncharacterized protein</fullName>
    </submittedName>
</protein>
<comment type="caution">
    <text evidence="3">The sequence shown here is derived from an EMBL/GenBank/DDBJ whole genome shotgun (WGS) entry which is preliminary data.</text>
</comment>
<accession>S3K294</accession>
<dbReference type="AlphaFoldDB" id="S3K294"/>
<dbReference type="PATRIC" id="fig|1125699.3.peg.355"/>